<protein>
    <submittedName>
        <fullName evidence="2">Uncharacterized protein</fullName>
    </submittedName>
</protein>
<name>A0ABT0RN88_9SPHN</name>
<feature type="transmembrane region" description="Helical" evidence="1">
    <location>
        <begin position="27"/>
        <end position="44"/>
    </location>
</feature>
<proteinExistence type="predicted"/>
<dbReference type="EMBL" id="JAMGBD010000001">
    <property type="protein sequence ID" value="MCL6684107.1"/>
    <property type="molecule type" value="Genomic_DNA"/>
</dbReference>
<sequence length="234" mass="25534">MSGLFVIIFFVLLFGVFKPFKGVKRWQFGLGAFVAFILVGVFAPDTHQGGKQASTDTGGSGVGSGLSVEKMAAVEKKNEPEISKLRRAARTLPATDVEGNLRLYKQLSALAPGNESYVSKVRVYEGKLAARARYPDHPEEALSIADWNWQAAGFGSVMEITKLTVRNDAPFAIKDFKLHCVHSGNSGTEIDENTRVQFEIVPANSQRTFRNINMGFISSQAASSRCEITDAVRA</sequence>
<dbReference type="Proteomes" id="UP001165363">
    <property type="component" value="Unassembled WGS sequence"/>
</dbReference>
<keyword evidence="1" id="KW-0812">Transmembrane</keyword>
<evidence type="ECO:0000313" key="3">
    <source>
        <dbReference type="Proteomes" id="UP001165363"/>
    </source>
</evidence>
<reference evidence="2" key="1">
    <citation type="submission" date="2022-05" db="EMBL/GenBank/DDBJ databases">
        <authorList>
            <person name="Jo J.-H."/>
            <person name="Im W.-T."/>
        </authorList>
    </citation>
    <scope>NUCLEOTIDE SEQUENCE</scope>
    <source>
        <strain evidence="2">SE158</strain>
    </source>
</reference>
<evidence type="ECO:0000256" key="1">
    <source>
        <dbReference type="SAM" id="Phobius"/>
    </source>
</evidence>
<organism evidence="2 3">
    <name type="scientific">Sphingomonas alba</name>
    <dbReference type="NCBI Taxonomy" id="2908208"/>
    <lineage>
        <taxon>Bacteria</taxon>
        <taxon>Pseudomonadati</taxon>
        <taxon>Pseudomonadota</taxon>
        <taxon>Alphaproteobacteria</taxon>
        <taxon>Sphingomonadales</taxon>
        <taxon>Sphingomonadaceae</taxon>
        <taxon>Sphingomonas</taxon>
    </lineage>
</organism>
<gene>
    <name evidence="2" type="ORF">LZ536_09375</name>
</gene>
<dbReference type="RefSeq" id="WP_249848405.1">
    <property type="nucleotide sequence ID" value="NZ_JAMGBD010000001.1"/>
</dbReference>
<keyword evidence="3" id="KW-1185">Reference proteome</keyword>
<comment type="caution">
    <text evidence="2">The sequence shown here is derived from an EMBL/GenBank/DDBJ whole genome shotgun (WGS) entry which is preliminary data.</text>
</comment>
<keyword evidence="1" id="KW-0472">Membrane</keyword>
<accession>A0ABT0RN88</accession>
<keyword evidence="1" id="KW-1133">Transmembrane helix</keyword>
<evidence type="ECO:0000313" key="2">
    <source>
        <dbReference type="EMBL" id="MCL6684107.1"/>
    </source>
</evidence>